<keyword evidence="7 8" id="KW-0472">Membrane</keyword>
<gene>
    <name evidence="9" type="ORF">CLV85_0810</name>
</gene>
<keyword evidence="6 8" id="KW-1133">Transmembrane helix</keyword>
<dbReference type="PANTHER" id="PTHR34702:SF1">
    <property type="entry name" value="NA(+)_H(+) ANTIPORTER SUBUNIT F"/>
    <property type="match status" value="1"/>
</dbReference>
<organism evidence="9 10">
    <name type="scientific">Salinibacterium amurskyense</name>
    <dbReference type="NCBI Taxonomy" id="205941"/>
    <lineage>
        <taxon>Bacteria</taxon>
        <taxon>Bacillati</taxon>
        <taxon>Actinomycetota</taxon>
        <taxon>Actinomycetes</taxon>
        <taxon>Micrococcales</taxon>
        <taxon>Microbacteriaceae</taxon>
        <taxon>Salinibacterium</taxon>
    </lineage>
</organism>
<keyword evidence="4" id="KW-1003">Cell membrane</keyword>
<keyword evidence="5 8" id="KW-0812">Transmembrane</keyword>
<dbReference type="GO" id="GO:0005886">
    <property type="term" value="C:plasma membrane"/>
    <property type="evidence" value="ECO:0007669"/>
    <property type="project" value="UniProtKB-SubCell"/>
</dbReference>
<protein>
    <submittedName>
        <fullName evidence="9">Multisubunit sodium/proton antiporter MrpF subunit</fullName>
    </submittedName>
</protein>
<evidence type="ECO:0000313" key="9">
    <source>
        <dbReference type="EMBL" id="PJJ81633.1"/>
    </source>
</evidence>
<keyword evidence="3" id="KW-0813">Transport</keyword>
<proteinExistence type="inferred from homology"/>
<name>A0A2M9D810_9MICO</name>
<evidence type="ECO:0000256" key="8">
    <source>
        <dbReference type="SAM" id="Phobius"/>
    </source>
</evidence>
<dbReference type="Pfam" id="PF04066">
    <property type="entry name" value="MrpF_PhaF"/>
    <property type="match status" value="1"/>
</dbReference>
<evidence type="ECO:0000256" key="5">
    <source>
        <dbReference type="ARBA" id="ARBA00022692"/>
    </source>
</evidence>
<evidence type="ECO:0000256" key="6">
    <source>
        <dbReference type="ARBA" id="ARBA00022989"/>
    </source>
</evidence>
<sequence length="88" mass="9647">MNEWVFIAVGLMLLFAALLALYRIIRGPSILDRMIASDMLLTTIICALGAEMVYNGHTRSLPAMLVLATTAFLGSVVVARYVSRRTNS</sequence>
<dbReference type="AlphaFoldDB" id="A0A2M9D810"/>
<feature type="transmembrane region" description="Helical" evidence="8">
    <location>
        <begin position="37"/>
        <end position="54"/>
    </location>
</feature>
<dbReference type="Proteomes" id="UP000231742">
    <property type="component" value="Unassembled WGS sequence"/>
</dbReference>
<feature type="transmembrane region" description="Helical" evidence="8">
    <location>
        <begin position="6"/>
        <end position="25"/>
    </location>
</feature>
<keyword evidence="10" id="KW-1185">Reference proteome</keyword>
<evidence type="ECO:0000256" key="7">
    <source>
        <dbReference type="ARBA" id="ARBA00023136"/>
    </source>
</evidence>
<accession>A0A2M9D810</accession>
<dbReference type="InterPro" id="IPR007208">
    <property type="entry name" value="MrpF/PhaF-like"/>
</dbReference>
<evidence type="ECO:0000256" key="3">
    <source>
        <dbReference type="ARBA" id="ARBA00022448"/>
    </source>
</evidence>
<evidence type="ECO:0000313" key="10">
    <source>
        <dbReference type="Proteomes" id="UP000231742"/>
    </source>
</evidence>
<dbReference type="OrthoDB" id="3733837at2"/>
<feature type="transmembrane region" description="Helical" evidence="8">
    <location>
        <begin position="60"/>
        <end position="82"/>
    </location>
</feature>
<evidence type="ECO:0000256" key="1">
    <source>
        <dbReference type="ARBA" id="ARBA00004651"/>
    </source>
</evidence>
<dbReference type="PANTHER" id="PTHR34702">
    <property type="entry name" value="NA(+)/H(+) ANTIPORTER SUBUNIT F1"/>
    <property type="match status" value="1"/>
</dbReference>
<reference evidence="9 10" key="1">
    <citation type="submission" date="2017-11" db="EMBL/GenBank/DDBJ databases">
        <title>Genomic Encyclopedia of Archaeal and Bacterial Type Strains, Phase II (KMG-II): From Individual Species to Whole Genera.</title>
        <authorList>
            <person name="Goeker M."/>
        </authorList>
    </citation>
    <scope>NUCLEOTIDE SEQUENCE [LARGE SCALE GENOMIC DNA]</scope>
    <source>
        <strain evidence="9 10">DSM 16400</strain>
    </source>
</reference>
<comment type="subcellular location">
    <subcellularLocation>
        <location evidence="1">Cell membrane</location>
        <topology evidence="1">Multi-pass membrane protein</topology>
    </subcellularLocation>
</comment>
<evidence type="ECO:0000256" key="2">
    <source>
        <dbReference type="ARBA" id="ARBA00009212"/>
    </source>
</evidence>
<evidence type="ECO:0000256" key="4">
    <source>
        <dbReference type="ARBA" id="ARBA00022475"/>
    </source>
</evidence>
<dbReference type="RefSeq" id="WP_100388298.1">
    <property type="nucleotide sequence ID" value="NZ_BMZU01000001.1"/>
</dbReference>
<comment type="similarity">
    <text evidence="2">Belongs to the CPA3 antiporters (TC 2.A.63) subunit F family.</text>
</comment>
<comment type="caution">
    <text evidence="9">The sequence shown here is derived from an EMBL/GenBank/DDBJ whole genome shotgun (WGS) entry which is preliminary data.</text>
</comment>
<dbReference type="GO" id="GO:0015385">
    <property type="term" value="F:sodium:proton antiporter activity"/>
    <property type="evidence" value="ECO:0007669"/>
    <property type="project" value="TreeGrafter"/>
</dbReference>
<dbReference type="EMBL" id="PGFH01000001">
    <property type="protein sequence ID" value="PJJ81633.1"/>
    <property type="molecule type" value="Genomic_DNA"/>
</dbReference>